<feature type="binding site" evidence="5">
    <location>
        <position position="132"/>
    </location>
    <ligand>
        <name>Mg(2+)</name>
        <dbReference type="ChEBI" id="CHEBI:18420"/>
    </ligand>
</feature>
<evidence type="ECO:0000256" key="1">
    <source>
        <dbReference type="ARBA" id="ARBA00001968"/>
    </source>
</evidence>
<dbReference type="SUPFAM" id="SSF89562">
    <property type="entry name" value="RraA-like"/>
    <property type="match status" value="1"/>
</dbReference>
<comment type="cofactor">
    <cofactor evidence="1">
        <name>a divalent metal cation</name>
        <dbReference type="ChEBI" id="CHEBI:60240"/>
    </cofactor>
</comment>
<evidence type="ECO:0000256" key="5">
    <source>
        <dbReference type="PIRSR" id="PIRSR605493-1"/>
    </source>
</evidence>
<dbReference type="PANTHER" id="PTHR33254">
    <property type="entry name" value="4-HYDROXY-4-METHYL-2-OXOGLUTARATE ALDOLASE 3-RELATED"/>
    <property type="match status" value="1"/>
</dbReference>
<evidence type="ECO:0000256" key="2">
    <source>
        <dbReference type="ARBA" id="ARBA00016549"/>
    </source>
</evidence>
<dbReference type="GO" id="GO:0046872">
    <property type="term" value="F:metal ion binding"/>
    <property type="evidence" value="ECO:0007669"/>
    <property type="project" value="UniProtKB-KW"/>
</dbReference>
<reference evidence="6" key="1">
    <citation type="submission" date="2024-05" db="EMBL/GenBank/DDBJ databases">
        <title>Planctomycetes of the genus Singulisphaera possess chitinolytic capabilities.</title>
        <authorList>
            <person name="Ivanova A."/>
        </authorList>
    </citation>
    <scope>NUCLEOTIDE SEQUENCE</scope>
    <source>
        <strain evidence="6">Ch08T</strain>
    </source>
</reference>
<organism evidence="6">
    <name type="scientific">Singulisphaera sp. Ch08</name>
    <dbReference type="NCBI Taxonomy" id="3120278"/>
    <lineage>
        <taxon>Bacteria</taxon>
        <taxon>Pseudomonadati</taxon>
        <taxon>Planctomycetota</taxon>
        <taxon>Planctomycetia</taxon>
        <taxon>Isosphaerales</taxon>
        <taxon>Isosphaeraceae</taxon>
        <taxon>Singulisphaera</taxon>
    </lineage>
</organism>
<accession>A0AAU7CP10</accession>
<dbReference type="PANTHER" id="PTHR33254:SF4">
    <property type="entry name" value="4-HYDROXY-4-METHYL-2-OXOGLUTARATE ALDOLASE 3-RELATED"/>
    <property type="match status" value="1"/>
</dbReference>
<gene>
    <name evidence="6" type="ORF">V5E97_14455</name>
</gene>
<protein>
    <recommendedName>
        <fullName evidence="2">Putative 4-hydroxy-4-methyl-2-oxoglutarate aldolase</fullName>
    </recommendedName>
    <alternativeName>
        <fullName evidence="3">Regulator of ribonuclease activity homolog</fullName>
    </alternativeName>
    <alternativeName>
        <fullName evidence="4">RraA-like protein</fullName>
    </alternativeName>
</protein>
<comment type="cofactor">
    <cofactor evidence="5">
        <name>Mg(2+)</name>
        <dbReference type="ChEBI" id="CHEBI:18420"/>
    </cofactor>
</comment>
<evidence type="ECO:0000256" key="3">
    <source>
        <dbReference type="ARBA" id="ARBA00029596"/>
    </source>
</evidence>
<dbReference type="InterPro" id="IPR005493">
    <property type="entry name" value="RraA/RraA-like"/>
</dbReference>
<proteinExistence type="predicted"/>
<keyword evidence="5" id="KW-0460">Magnesium</keyword>
<dbReference type="Pfam" id="PF03737">
    <property type="entry name" value="RraA-like"/>
    <property type="match status" value="1"/>
</dbReference>
<dbReference type="Gene3D" id="3.50.30.40">
    <property type="entry name" value="Ribonuclease E inhibitor RraA/RraA-like"/>
    <property type="match status" value="1"/>
</dbReference>
<evidence type="ECO:0000313" key="6">
    <source>
        <dbReference type="EMBL" id="XBH07193.1"/>
    </source>
</evidence>
<dbReference type="RefSeq" id="WP_406700036.1">
    <property type="nucleotide sequence ID" value="NZ_CP155447.1"/>
</dbReference>
<evidence type="ECO:0000256" key="4">
    <source>
        <dbReference type="ARBA" id="ARBA00030169"/>
    </source>
</evidence>
<keyword evidence="5" id="KW-0479">Metal-binding</keyword>
<name>A0AAU7CP10_9BACT</name>
<dbReference type="CDD" id="cd16841">
    <property type="entry name" value="RraA_family"/>
    <property type="match status" value="1"/>
</dbReference>
<sequence>MSTPTEILTDDQLAALRRYNTPTISNAIEIFNLRQRHLGFLPHQIRCLFPDMGPIVGYAVTSQTQASYSPDPSPDLTDDYLRYVAAQPGPKIAVGQDLDNPAGLGAQFGEINSTIHKKLGCIGHITDGCPRDLDEVREMGFQLFGLNPCVSHAYVRLASFGQPVKLAGVEIRPGDLIHADKHGVCIIPLAIAGQLAEACAKVERLERPLLDACRTDHFSLDAFLEVRAAMKAKIRE</sequence>
<dbReference type="EMBL" id="CP155447">
    <property type="protein sequence ID" value="XBH07193.1"/>
    <property type="molecule type" value="Genomic_DNA"/>
</dbReference>
<feature type="binding site" evidence="5">
    <location>
        <position position="131"/>
    </location>
    <ligand>
        <name>substrate</name>
    </ligand>
</feature>
<dbReference type="InterPro" id="IPR036704">
    <property type="entry name" value="RraA/RraA-like_sf"/>
</dbReference>
<dbReference type="AlphaFoldDB" id="A0AAU7CP10"/>